<dbReference type="Proteomes" id="UP000199306">
    <property type="component" value="Unassembled WGS sequence"/>
</dbReference>
<evidence type="ECO:0000313" key="2">
    <source>
        <dbReference type="Proteomes" id="UP000199306"/>
    </source>
</evidence>
<accession>A0A1I5Z463</accession>
<dbReference type="AlphaFoldDB" id="A0A1I5Z463"/>
<dbReference type="EMBL" id="FOXH01000029">
    <property type="protein sequence ID" value="SFQ51264.1"/>
    <property type="molecule type" value="Genomic_DNA"/>
</dbReference>
<evidence type="ECO:0000313" key="1">
    <source>
        <dbReference type="EMBL" id="SFQ51264.1"/>
    </source>
</evidence>
<protein>
    <submittedName>
        <fullName evidence="1">Uncharacterized protein</fullName>
    </submittedName>
</protein>
<sequence length="94" mass="10770">MKKYCCIDFEIQVKLPSTTAPNIRIIKYQSSHPLLKGLTKQFGFCITMGYDKYNILLPKMTISYCPYCGSKLKDFYGSDEYANEIEGETFVTSP</sequence>
<name>A0A1I5Z463_9BACT</name>
<reference evidence="1 2" key="1">
    <citation type="submission" date="2016-10" db="EMBL/GenBank/DDBJ databases">
        <authorList>
            <person name="de Groot N.N."/>
        </authorList>
    </citation>
    <scope>NUCLEOTIDE SEQUENCE [LARGE SCALE GENOMIC DNA]</scope>
    <source>
        <strain evidence="2">E92,LMG 26720,CCM 7988</strain>
    </source>
</reference>
<gene>
    <name evidence="1" type="ORF">SAMN04515674_1292</name>
</gene>
<dbReference type="RefSeq" id="WP_092019869.1">
    <property type="nucleotide sequence ID" value="NZ_FOXH01000029.1"/>
</dbReference>
<keyword evidence="2" id="KW-1185">Reference proteome</keyword>
<proteinExistence type="predicted"/>
<organism evidence="1 2">
    <name type="scientific">Pseudarcicella hirudinis</name>
    <dbReference type="NCBI Taxonomy" id="1079859"/>
    <lineage>
        <taxon>Bacteria</taxon>
        <taxon>Pseudomonadati</taxon>
        <taxon>Bacteroidota</taxon>
        <taxon>Cytophagia</taxon>
        <taxon>Cytophagales</taxon>
        <taxon>Flectobacillaceae</taxon>
        <taxon>Pseudarcicella</taxon>
    </lineage>
</organism>